<dbReference type="RefSeq" id="WP_255062459.1">
    <property type="nucleotide sequence ID" value="NZ_JANDBD010000009.1"/>
</dbReference>
<comment type="caution">
    <text evidence="1">The sequence shown here is derived from an EMBL/GenBank/DDBJ whole genome shotgun (WGS) entry which is preliminary data.</text>
</comment>
<keyword evidence="2" id="KW-1185">Reference proteome</keyword>
<proteinExistence type="predicted"/>
<dbReference type="Proteomes" id="UP001651690">
    <property type="component" value="Unassembled WGS sequence"/>
</dbReference>
<dbReference type="InterPro" id="IPR025358">
    <property type="entry name" value="DUF4262"/>
</dbReference>
<dbReference type="EMBL" id="JANDBD010000009">
    <property type="protein sequence ID" value="MCP9274778.1"/>
    <property type="molecule type" value="Genomic_DNA"/>
</dbReference>
<reference evidence="1 2" key="1">
    <citation type="submission" date="2022-06" db="EMBL/GenBank/DDBJ databases">
        <title>Mycolicibacterium sp. CAU 1645 isolated from seawater.</title>
        <authorList>
            <person name="Kim W."/>
        </authorList>
    </citation>
    <scope>NUCLEOTIDE SEQUENCE [LARGE SCALE GENOMIC DNA]</scope>
    <source>
        <strain evidence="1 2">CAU 1645</strain>
    </source>
</reference>
<name>A0ABT1M6H7_9MYCO</name>
<organism evidence="1 2">
    <name type="scientific">Mycolicibacterium arenosum</name>
    <dbReference type="NCBI Taxonomy" id="2952157"/>
    <lineage>
        <taxon>Bacteria</taxon>
        <taxon>Bacillati</taxon>
        <taxon>Actinomycetota</taxon>
        <taxon>Actinomycetes</taxon>
        <taxon>Mycobacteriales</taxon>
        <taxon>Mycobacteriaceae</taxon>
        <taxon>Mycolicibacterium</taxon>
    </lineage>
</organism>
<sequence length="165" mass="18614">MAGLKLIPNGRQGSWNMCDKCLNELRAGMTEHHGWVVQYVHHERRPFAYTIGLHNRGVPELLVTGLDGHVSNRVLKSIGHMIVDDGATVAPAMLIDYEDRFLMEVVAVAHPDVHLKYAARICGKDVRALQLVWADDKGRWPWEKGWNDERGVQPVLGVRSPWPPP</sequence>
<accession>A0ABT1M6H7</accession>
<dbReference type="Pfam" id="PF14081">
    <property type="entry name" value="DUF4262"/>
    <property type="match status" value="1"/>
</dbReference>
<evidence type="ECO:0000313" key="1">
    <source>
        <dbReference type="EMBL" id="MCP9274778.1"/>
    </source>
</evidence>
<evidence type="ECO:0000313" key="2">
    <source>
        <dbReference type="Proteomes" id="UP001651690"/>
    </source>
</evidence>
<protein>
    <submittedName>
        <fullName evidence="1">DUF4262 domain-containing protein</fullName>
    </submittedName>
</protein>
<gene>
    <name evidence="1" type="ORF">NM203_21530</name>
</gene>